<dbReference type="PANTHER" id="PTHR12411">
    <property type="entry name" value="CYSTEINE PROTEASE FAMILY C1-RELATED"/>
    <property type="match status" value="1"/>
</dbReference>
<dbReference type="RefSeq" id="XP_033680924.1">
    <property type="nucleotide sequence ID" value="XM_033834637.1"/>
</dbReference>
<dbReference type="InterPro" id="IPR000169">
    <property type="entry name" value="Pept_cys_AS"/>
</dbReference>
<proteinExistence type="inferred from homology"/>
<dbReference type="PROSITE" id="PS00139">
    <property type="entry name" value="THIOL_PROTEASE_CYS"/>
    <property type="match status" value="1"/>
</dbReference>
<dbReference type="GeneID" id="54587967"/>
<dbReference type="Pfam" id="PF00112">
    <property type="entry name" value="Peptidase_C1"/>
    <property type="match status" value="1"/>
</dbReference>
<dbReference type="SMR" id="A0A6A6I8R8"/>
<dbReference type="InterPro" id="IPR013128">
    <property type="entry name" value="Peptidase_C1A"/>
</dbReference>
<feature type="domain" description="Peptidase C1A papain C-terminal" evidence="4">
    <location>
        <begin position="171"/>
        <end position="385"/>
    </location>
</feature>
<reference evidence="5" key="1">
    <citation type="journal article" date="2020" name="Stud. Mycol.">
        <title>101 Dothideomycetes genomes: a test case for predicting lifestyles and emergence of pathogens.</title>
        <authorList>
            <person name="Haridas S."/>
            <person name="Albert R."/>
            <person name="Binder M."/>
            <person name="Bloem J."/>
            <person name="Labutti K."/>
            <person name="Salamov A."/>
            <person name="Andreopoulos B."/>
            <person name="Baker S."/>
            <person name="Barry K."/>
            <person name="Bills G."/>
            <person name="Bluhm B."/>
            <person name="Cannon C."/>
            <person name="Castanera R."/>
            <person name="Culley D."/>
            <person name="Daum C."/>
            <person name="Ezra D."/>
            <person name="Gonzalez J."/>
            <person name="Henrissat B."/>
            <person name="Kuo A."/>
            <person name="Liang C."/>
            <person name="Lipzen A."/>
            <person name="Lutzoni F."/>
            <person name="Magnuson J."/>
            <person name="Mondo S."/>
            <person name="Nolan M."/>
            <person name="Ohm R."/>
            <person name="Pangilinan J."/>
            <person name="Park H.-J."/>
            <person name="Ramirez L."/>
            <person name="Alfaro M."/>
            <person name="Sun H."/>
            <person name="Tritt A."/>
            <person name="Yoshinaga Y."/>
            <person name="Zwiers L.-H."/>
            <person name="Turgeon B."/>
            <person name="Goodwin S."/>
            <person name="Spatafora J."/>
            <person name="Crous P."/>
            <person name="Grigoriev I."/>
        </authorList>
    </citation>
    <scope>NUCLEOTIDE SEQUENCE</scope>
    <source>
        <strain evidence="5">CBS 122368</strain>
    </source>
</reference>
<dbReference type="Proteomes" id="UP000800094">
    <property type="component" value="Unassembled WGS sequence"/>
</dbReference>
<name>A0A6A6I8R8_9PLEO</name>
<evidence type="ECO:0000256" key="1">
    <source>
        <dbReference type="ARBA" id="ARBA00008455"/>
    </source>
</evidence>
<dbReference type="PROSITE" id="PS00639">
    <property type="entry name" value="THIOL_PROTEASE_HIS"/>
    <property type="match status" value="1"/>
</dbReference>
<dbReference type="AlphaFoldDB" id="A0A6A6I8R8"/>
<sequence>MALFWSDAEFASEHPELLQDPTYVASEELPPITSDDPTVTSISVEDLIPTAASEDPSPTLLDPEEFPAPESTLSGSPSIFATQELPSPTATDLLIPTSSPGSSLQSVVVTASATTKTYFFGELDEPTRTATSAVPSATVDWNSLFKSYNCGPVRRPGTTGGNQCSNFSGPRPKVVDWRDRWGVNWLATVQDQGSCGSCWAFAATGVTETIARIQHGVWNKRSEGELKEASGTHCSGWKAKFALEWIQQDTHGHCDYTCDPYEPFFAPYATCADRPGRALEIYQVYELKDIEEQKRWLWQVGPLAGGIDAYGNFGSWKPSMGVYNYDPAPGEGWGGHAMLIVGYDDNRSCWIVRNSWGDDFGDAGYIYIGYGKVAIDDDRRPKYGVTNISPDPRARRRHANGNIIQTGDGSTHRDIEVLRRTRNGSIAHLVRQAEEPYSWTKQETIYVKDHKHWWWWPFGRWRTSVKGQPGFVETSFARRKEMVYWDDSHDVYAHWAYNEVNGSWIPMHDVTGNRRNGQIRGYPGFIETDDSGFMVAGRVKNGLAEFKQPATADRLELTQMITTDNIKQSGPSLVQSNIGNDVYDSTTSGNLYVVAVTKDGSLQMFWRRWGEKGWRVGEKFAAGYNIGKTPPVMIQDFWAKDENAFGGFQLLVAHNGHVDHFQRLNDDIVQNPPVAGVKGKWKLVHSFAYGKKIKHVWGLAQGSFNHALEAIVEDDRGDLWHWEYTGSWKQVAKLP</sequence>
<gene>
    <name evidence="5" type="ORF">BU26DRAFT_58546</name>
</gene>
<dbReference type="Gene3D" id="3.90.70.10">
    <property type="entry name" value="Cysteine proteinases"/>
    <property type="match status" value="1"/>
</dbReference>
<evidence type="ECO:0000313" key="5">
    <source>
        <dbReference type="EMBL" id="KAF2245920.1"/>
    </source>
</evidence>
<keyword evidence="2" id="KW-1015">Disulfide bond</keyword>
<evidence type="ECO:0000256" key="2">
    <source>
        <dbReference type="ARBA" id="ARBA00023157"/>
    </source>
</evidence>
<dbReference type="GO" id="GO:0006508">
    <property type="term" value="P:proteolysis"/>
    <property type="evidence" value="ECO:0007669"/>
    <property type="project" value="InterPro"/>
</dbReference>
<keyword evidence="6" id="KW-1185">Reference proteome</keyword>
<dbReference type="InterPro" id="IPR038765">
    <property type="entry name" value="Papain-like_cys_pep_sf"/>
</dbReference>
<feature type="region of interest" description="Disordered" evidence="3">
    <location>
        <begin position="51"/>
        <end position="83"/>
    </location>
</feature>
<dbReference type="EMBL" id="ML987199">
    <property type="protein sequence ID" value="KAF2245920.1"/>
    <property type="molecule type" value="Genomic_DNA"/>
</dbReference>
<dbReference type="PROSITE" id="PS00640">
    <property type="entry name" value="THIOL_PROTEASE_ASN"/>
    <property type="match status" value="1"/>
</dbReference>
<dbReference type="SMART" id="SM00645">
    <property type="entry name" value="Pept_C1"/>
    <property type="match status" value="1"/>
</dbReference>
<protein>
    <submittedName>
        <fullName evidence="5">Cysteine proteinase</fullName>
    </submittedName>
</protein>
<dbReference type="InterPro" id="IPR000668">
    <property type="entry name" value="Peptidase_C1A_C"/>
</dbReference>
<evidence type="ECO:0000313" key="6">
    <source>
        <dbReference type="Proteomes" id="UP000800094"/>
    </source>
</evidence>
<feature type="compositionally biased region" description="Polar residues" evidence="3">
    <location>
        <begin position="71"/>
        <end position="83"/>
    </location>
</feature>
<dbReference type="OrthoDB" id="2445485at2759"/>
<dbReference type="GO" id="GO:0008234">
    <property type="term" value="F:cysteine-type peptidase activity"/>
    <property type="evidence" value="ECO:0007669"/>
    <property type="project" value="InterPro"/>
</dbReference>
<organism evidence="5 6">
    <name type="scientific">Trematosphaeria pertusa</name>
    <dbReference type="NCBI Taxonomy" id="390896"/>
    <lineage>
        <taxon>Eukaryota</taxon>
        <taxon>Fungi</taxon>
        <taxon>Dikarya</taxon>
        <taxon>Ascomycota</taxon>
        <taxon>Pezizomycotina</taxon>
        <taxon>Dothideomycetes</taxon>
        <taxon>Pleosporomycetidae</taxon>
        <taxon>Pleosporales</taxon>
        <taxon>Massarineae</taxon>
        <taxon>Trematosphaeriaceae</taxon>
        <taxon>Trematosphaeria</taxon>
    </lineage>
</organism>
<evidence type="ECO:0000256" key="3">
    <source>
        <dbReference type="SAM" id="MobiDB-lite"/>
    </source>
</evidence>
<dbReference type="PRINTS" id="PR00705">
    <property type="entry name" value="PAPAIN"/>
</dbReference>
<evidence type="ECO:0000259" key="4">
    <source>
        <dbReference type="SMART" id="SM00645"/>
    </source>
</evidence>
<comment type="similarity">
    <text evidence="1">Belongs to the peptidase C1 family.</text>
</comment>
<dbReference type="InterPro" id="IPR025660">
    <property type="entry name" value="Pept_his_AS"/>
</dbReference>
<dbReference type="InterPro" id="IPR025661">
    <property type="entry name" value="Pept_asp_AS"/>
</dbReference>
<dbReference type="SUPFAM" id="SSF54001">
    <property type="entry name" value="Cysteine proteinases"/>
    <property type="match status" value="1"/>
</dbReference>
<accession>A0A6A6I8R8</accession>